<keyword evidence="1" id="KW-0812">Transmembrane</keyword>
<evidence type="ECO:0000313" key="1">
    <source>
        <dbReference type="EMBL" id="PLU08954.1"/>
    </source>
</evidence>
<organism evidence="1 2">
    <name type="scientific">Sinorhizobium medicae</name>
    <dbReference type="NCBI Taxonomy" id="110321"/>
    <lineage>
        <taxon>Bacteria</taxon>
        <taxon>Pseudomonadati</taxon>
        <taxon>Pseudomonadota</taxon>
        <taxon>Alphaproteobacteria</taxon>
        <taxon>Hyphomicrobiales</taxon>
        <taxon>Rhizobiaceae</taxon>
        <taxon>Sinorhizobium/Ensifer group</taxon>
        <taxon>Sinorhizobium</taxon>
    </lineage>
</organism>
<keyword evidence="2" id="KW-1185">Reference proteome</keyword>
<protein>
    <submittedName>
        <fullName evidence="1">Transmembrane anchor protein</fullName>
    </submittedName>
</protein>
<accession>A0ABX4TS95</accession>
<sequence length="42" mass="4742">DSGVLEAAFDGNHGWFWRNRTSEPVTVTLKTDGAYSEIKRVM</sequence>
<evidence type="ECO:0000313" key="2">
    <source>
        <dbReference type="Proteomes" id="UP001190825"/>
    </source>
</evidence>
<feature type="non-terminal residue" evidence="1">
    <location>
        <position position="1"/>
    </location>
</feature>
<dbReference type="Proteomes" id="UP001190825">
    <property type="component" value="Unassembled WGS sequence"/>
</dbReference>
<reference evidence="1 2" key="1">
    <citation type="journal article" date="2018" name="FEMS Microbiol. Ecol.">
        <title>Co-invading symbiotic mutualists of Medicago polymorpha retain high ancestral diversity and contain diverse accessory genomes.</title>
        <authorList>
            <person name="Porter S.S."/>
            <person name="Faber-Hammond J.J."/>
            <person name="Friesen M.L."/>
        </authorList>
    </citation>
    <scope>NUCLEOTIDE SEQUENCE [LARGE SCALE GENOMIC DNA]</scope>
    <source>
        <strain evidence="1 2">Str16</strain>
    </source>
</reference>
<keyword evidence="1" id="KW-0472">Membrane</keyword>
<dbReference type="EMBL" id="NBUC01000013">
    <property type="protein sequence ID" value="PLU08954.1"/>
    <property type="molecule type" value="Genomic_DNA"/>
</dbReference>
<proteinExistence type="predicted"/>
<gene>
    <name evidence="1" type="ORF">BMJ33_02400</name>
</gene>
<name>A0ABX4TS95_9HYPH</name>
<comment type="caution">
    <text evidence="1">The sequence shown here is derived from an EMBL/GenBank/DDBJ whole genome shotgun (WGS) entry which is preliminary data.</text>
</comment>